<keyword evidence="5" id="KW-1003">Cell membrane</keyword>
<dbReference type="Proteomes" id="UP000327236">
    <property type="component" value="Unassembled WGS sequence"/>
</dbReference>
<evidence type="ECO:0000256" key="7">
    <source>
        <dbReference type="ARBA" id="ARBA00022692"/>
    </source>
</evidence>
<dbReference type="Gene3D" id="2.10.109.10">
    <property type="entry name" value="Umud Fragment, subunit A"/>
    <property type="match status" value="1"/>
</dbReference>
<dbReference type="GO" id="GO:0005886">
    <property type="term" value="C:plasma membrane"/>
    <property type="evidence" value="ECO:0007669"/>
    <property type="project" value="UniProtKB-SubCell"/>
</dbReference>
<dbReference type="InterPro" id="IPR019533">
    <property type="entry name" value="Peptidase_S26"/>
</dbReference>
<dbReference type="PROSITE" id="PS00761">
    <property type="entry name" value="SPASE_I_3"/>
    <property type="match status" value="1"/>
</dbReference>
<dbReference type="GeneID" id="31742951"/>
<comment type="similarity">
    <text evidence="3 12">Belongs to the peptidase S26 family.</text>
</comment>
<feature type="transmembrane region" description="Helical" evidence="12">
    <location>
        <begin position="18"/>
        <end position="41"/>
    </location>
</feature>
<evidence type="ECO:0000313" key="17">
    <source>
        <dbReference type="Proteomes" id="UP001385848"/>
    </source>
</evidence>
<dbReference type="PANTHER" id="PTHR43390">
    <property type="entry name" value="SIGNAL PEPTIDASE I"/>
    <property type="match status" value="1"/>
</dbReference>
<dbReference type="GO" id="GO:0009003">
    <property type="term" value="F:signal peptidase activity"/>
    <property type="evidence" value="ECO:0007669"/>
    <property type="project" value="UniProtKB-EC"/>
</dbReference>
<comment type="subcellular location">
    <subcellularLocation>
        <location evidence="2">Cell membrane</location>
        <topology evidence="2">Single-pass type II membrane protein</topology>
    </subcellularLocation>
    <subcellularLocation>
        <location evidence="12">Membrane</location>
        <topology evidence="12">Single-pass type II membrane protein</topology>
    </subcellularLocation>
</comment>
<evidence type="ECO:0000256" key="8">
    <source>
        <dbReference type="ARBA" id="ARBA00022801"/>
    </source>
</evidence>
<dbReference type="FunFam" id="2.10.109.10:FF:000008">
    <property type="entry name" value="Signal peptidase I"/>
    <property type="match status" value="1"/>
</dbReference>
<dbReference type="InterPro" id="IPR000223">
    <property type="entry name" value="Pept_S26A_signal_pept_1"/>
</dbReference>
<dbReference type="Pfam" id="PF10502">
    <property type="entry name" value="Peptidase_S26"/>
    <property type="match status" value="1"/>
</dbReference>
<feature type="domain" description="Peptidase S26" evidence="13">
    <location>
        <begin position="21"/>
        <end position="184"/>
    </location>
</feature>
<evidence type="ECO:0000256" key="2">
    <source>
        <dbReference type="ARBA" id="ARBA00004401"/>
    </source>
</evidence>
<dbReference type="InterPro" id="IPR019757">
    <property type="entry name" value="Pept_S26A_signal_pept_1_Lys-AS"/>
</dbReference>
<reference evidence="15 17" key="2">
    <citation type="submission" date="2024-04" db="EMBL/GenBank/DDBJ databases">
        <title>Three lactobacilli isolated from voided urine samples from females with type 2 diabetes.</title>
        <authorList>
            <person name="Kula A."/>
            <person name="Stegman N."/>
            <person name="Putonti C."/>
        </authorList>
    </citation>
    <scope>NUCLEOTIDE SEQUENCE [LARGE SCALE GENOMIC DNA]</scope>
    <source>
        <strain evidence="15 17">1855</strain>
    </source>
</reference>
<dbReference type="PRINTS" id="PR00727">
    <property type="entry name" value="LEADERPTASE"/>
</dbReference>
<evidence type="ECO:0000259" key="13">
    <source>
        <dbReference type="Pfam" id="PF10502"/>
    </source>
</evidence>
<dbReference type="RefSeq" id="WP_006587866.1">
    <property type="nucleotide sequence ID" value="NZ_CATOUV010000001.1"/>
</dbReference>
<keyword evidence="7 12" id="KW-0812">Transmembrane</keyword>
<dbReference type="AlphaFoldDB" id="A0A5N1IBR8"/>
<evidence type="ECO:0000256" key="9">
    <source>
        <dbReference type="ARBA" id="ARBA00022989"/>
    </source>
</evidence>
<evidence type="ECO:0000256" key="11">
    <source>
        <dbReference type="PIRSR" id="PIRSR600223-1"/>
    </source>
</evidence>
<evidence type="ECO:0000256" key="6">
    <source>
        <dbReference type="ARBA" id="ARBA00022670"/>
    </source>
</evidence>
<feature type="active site" evidence="11">
    <location>
        <position position="50"/>
    </location>
</feature>
<dbReference type="PROSITE" id="PS00760">
    <property type="entry name" value="SPASE_I_2"/>
    <property type="match status" value="1"/>
</dbReference>
<comment type="caution">
    <text evidence="14">The sequence shown here is derived from an EMBL/GenBank/DDBJ whole genome shotgun (WGS) entry which is preliminary data.</text>
</comment>
<dbReference type="Proteomes" id="UP001385848">
    <property type="component" value="Unassembled WGS sequence"/>
</dbReference>
<comment type="catalytic activity">
    <reaction evidence="1 12">
        <text>Cleavage of hydrophobic, N-terminal signal or leader sequences from secreted and periplasmic proteins.</text>
        <dbReference type="EC" id="3.4.21.89"/>
    </reaction>
</comment>
<dbReference type="NCBIfam" id="TIGR02227">
    <property type="entry name" value="sigpep_I_bact"/>
    <property type="match status" value="1"/>
</dbReference>
<evidence type="ECO:0000256" key="4">
    <source>
        <dbReference type="ARBA" id="ARBA00013208"/>
    </source>
</evidence>
<name>A0A5N1IBR8_LACJE</name>
<evidence type="ECO:0000313" key="16">
    <source>
        <dbReference type="Proteomes" id="UP000327236"/>
    </source>
</evidence>
<evidence type="ECO:0000256" key="10">
    <source>
        <dbReference type="ARBA" id="ARBA00023136"/>
    </source>
</evidence>
<gene>
    <name evidence="14" type="primary">lepB</name>
    <name evidence="15" type="ORF">AAC431_07110</name>
    <name evidence="14" type="ORF">F6H94_04950</name>
</gene>
<evidence type="ECO:0000256" key="5">
    <source>
        <dbReference type="ARBA" id="ARBA00022475"/>
    </source>
</evidence>
<keyword evidence="17" id="KW-1185">Reference proteome</keyword>
<dbReference type="OrthoDB" id="9802919at2"/>
<dbReference type="EMBL" id="VYWW01000018">
    <property type="protein sequence ID" value="KAA9322496.1"/>
    <property type="molecule type" value="Genomic_DNA"/>
</dbReference>
<evidence type="ECO:0000256" key="3">
    <source>
        <dbReference type="ARBA" id="ARBA00009370"/>
    </source>
</evidence>
<dbReference type="EC" id="3.4.21.89" evidence="4 12"/>
<accession>A0A5N1IBR8</accession>
<dbReference type="SUPFAM" id="SSF51306">
    <property type="entry name" value="LexA/Signal peptidase"/>
    <property type="match status" value="1"/>
</dbReference>
<organism evidence="14 16">
    <name type="scientific">Lactobacillus jensenii</name>
    <dbReference type="NCBI Taxonomy" id="109790"/>
    <lineage>
        <taxon>Bacteria</taxon>
        <taxon>Bacillati</taxon>
        <taxon>Bacillota</taxon>
        <taxon>Bacilli</taxon>
        <taxon>Lactobacillales</taxon>
        <taxon>Lactobacillaceae</taxon>
        <taxon>Lactobacillus</taxon>
    </lineage>
</organism>
<dbReference type="EMBL" id="JBBVUL010000014">
    <property type="protein sequence ID" value="MEL0565676.1"/>
    <property type="molecule type" value="Genomic_DNA"/>
</dbReference>
<keyword evidence="10 12" id="KW-0472">Membrane</keyword>
<dbReference type="GO" id="GO:0006465">
    <property type="term" value="P:signal peptide processing"/>
    <property type="evidence" value="ECO:0007669"/>
    <property type="project" value="InterPro"/>
</dbReference>
<proteinExistence type="inferred from homology"/>
<dbReference type="KEGG" id="lje:BUE77_04410"/>
<dbReference type="GO" id="GO:0004252">
    <property type="term" value="F:serine-type endopeptidase activity"/>
    <property type="evidence" value="ECO:0007669"/>
    <property type="project" value="InterPro"/>
</dbReference>
<feature type="active site" evidence="11">
    <location>
        <position position="89"/>
    </location>
</feature>
<dbReference type="CDD" id="cd06530">
    <property type="entry name" value="S26_SPase_I"/>
    <property type="match status" value="1"/>
</dbReference>
<dbReference type="InterPro" id="IPR019758">
    <property type="entry name" value="Pept_S26A_signal_pept_1_CS"/>
</dbReference>
<evidence type="ECO:0000256" key="12">
    <source>
        <dbReference type="RuleBase" id="RU362042"/>
    </source>
</evidence>
<reference evidence="14 16" key="1">
    <citation type="submission" date="2019-09" db="EMBL/GenBank/DDBJ databases">
        <title>Draft genome sequence assemblies of isolates from the urinary tract.</title>
        <authorList>
            <person name="Mores C.R."/>
            <person name="Putonti C."/>
            <person name="Wolfe A.J."/>
        </authorList>
    </citation>
    <scope>NUCLEOTIDE SEQUENCE [LARGE SCALE GENOMIC DNA]</scope>
    <source>
        <strain evidence="14 16">UMB246</strain>
    </source>
</reference>
<sequence>MGKNISNKAAENESFGKWLLQVFVMAAILLGIYYLIFSFVLSNETVSGPSMQPTFENGDRIIAVRHTSLKRGDIVILNAPDEPGALYIKRIVGMPGDSITYKNDQLYLNGKKYSEPYLTEGKKLYANGQLYTENFSLKSKFGVNKVPSGEYFVMGDHRNVSKDSRYFGFVKRKAIVGKVIFRYWPLTKWSTF</sequence>
<dbReference type="InterPro" id="IPR036286">
    <property type="entry name" value="LexA/Signal_pep-like_sf"/>
</dbReference>
<evidence type="ECO:0000313" key="14">
    <source>
        <dbReference type="EMBL" id="KAA9322496.1"/>
    </source>
</evidence>
<keyword evidence="6 12" id="KW-0645">Protease</keyword>
<keyword evidence="9 12" id="KW-1133">Transmembrane helix</keyword>
<evidence type="ECO:0000256" key="1">
    <source>
        <dbReference type="ARBA" id="ARBA00000677"/>
    </source>
</evidence>
<dbReference type="PANTHER" id="PTHR43390:SF1">
    <property type="entry name" value="CHLOROPLAST PROCESSING PEPTIDASE"/>
    <property type="match status" value="1"/>
</dbReference>
<protein>
    <recommendedName>
        <fullName evidence="4 12">Signal peptidase I</fullName>
        <ecNumber evidence="4 12">3.4.21.89</ecNumber>
    </recommendedName>
</protein>
<keyword evidence="8 12" id="KW-0378">Hydrolase</keyword>
<evidence type="ECO:0000313" key="15">
    <source>
        <dbReference type="EMBL" id="MEL0565676.1"/>
    </source>
</evidence>